<dbReference type="PANTHER" id="PTHR37481">
    <property type="entry name" value="LIPOPOLYSACCHARIDE EXPORT SYSTEM PROTEIN LPTC"/>
    <property type="match status" value="1"/>
</dbReference>
<dbReference type="InterPro" id="IPR026265">
    <property type="entry name" value="LptC"/>
</dbReference>
<evidence type="ECO:0000313" key="7">
    <source>
        <dbReference type="Proteomes" id="UP000254572"/>
    </source>
</evidence>
<gene>
    <name evidence="6" type="ORF">NCTC13294_01180</name>
</gene>
<dbReference type="EMBL" id="UFUW01000001">
    <property type="protein sequence ID" value="SUX22148.1"/>
    <property type="molecule type" value="Genomic_DNA"/>
</dbReference>
<name>A0A381E6G2_9GAMM</name>
<dbReference type="Pfam" id="PF06835">
    <property type="entry name" value="LptC"/>
    <property type="match status" value="1"/>
</dbReference>
<dbReference type="GO" id="GO:0005886">
    <property type="term" value="C:plasma membrane"/>
    <property type="evidence" value="ECO:0007669"/>
    <property type="project" value="InterPro"/>
</dbReference>
<dbReference type="GO" id="GO:0030288">
    <property type="term" value="C:outer membrane-bounded periplasmic space"/>
    <property type="evidence" value="ECO:0007669"/>
    <property type="project" value="TreeGrafter"/>
</dbReference>
<dbReference type="OrthoDB" id="5973594at2"/>
<keyword evidence="2" id="KW-0997">Cell inner membrane</keyword>
<dbReference type="InterPro" id="IPR052363">
    <property type="entry name" value="LPS_export_LptC"/>
</dbReference>
<organism evidence="6 7">
    <name type="scientific">Cardiobacterium valvarum</name>
    <dbReference type="NCBI Taxonomy" id="194702"/>
    <lineage>
        <taxon>Bacteria</taxon>
        <taxon>Pseudomonadati</taxon>
        <taxon>Pseudomonadota</taxon>
        <taxon>Gammaproteobacteria</taxon>
        <taxon>Cardiobacteriales</taxon>
        <taxon>Cardiobacteriaceae</taxon>
        <taxon>Cardiobacterium</taxon>
    </lineage>
</organism>
<evidence type="ECO:0000256" key="2">
    <source>
        <dbReference type="ARBA" id="ARBA00022519"/>
    </source>
</evidence>
<dbReference type="Proteomes" id="UP000254572">
    <property type="component" value="Unassembled WGS sequence"/>
</dbReference>
<keyword evidence="5" id="KW-0472">Membrane</keyword>
<dbReference type="PANTHER" id="PTHR37481:SF1">
    <property type="entry name" value="LIPOPOLYSACCHARIDE EXPORT SYSTEM PROTEIN LPTC"/>
    <property type="match status" value="1"/>
</dbReference>
<evidence type="ECO:0000256" key="3">
    <source>
        <dbReference type="ARBA" id="ARBA00022692"/>
    </source>
</evidence>
<reference evidence="6 7" key="1">
    <citation type="submission" date="2018-06" db="EMBL/GenBank/DDBJ databases">
        <authorList>
            <consortium name="Pathogen Informatics"/>
            <person name="Doyle S."/>
        </authorList>
    </citation>
    <scope>NUCLEOTIDE SEQUENCE [LARGE SCALE GENOMIC DNA]</scope>
    <source>
        <strain evidence="6 7">NCTC13294</strain>
    </source>
</reference>
<keyword evidence="3" id="KW-0812">Transmembrane</keyword>
<protein>
    <submittedName>
        <fullName evidence="6">Uncharacterized protein conserved in bacteria</fullName>
    </submittedName>
</protein>
<evidence type="ECO:0000256" key="4">
    <source>
        <dbReference type="ARBA" id="ARBA00022989"/>
    </source>
</evidence>
<dbReference type="GO" id="GO:0015221">
    <property type="term" value="F:lipopolysaccharide transmembrane transporter activity"/>
    <property type="evidence" value="ECO:0007669"/>
    <property type="project" value="InterPro"/>
</dbReference>
<dbReference type="Gene3D" id="2.60.450.10">
    <property type="entry name" value="Lipopolysaccharide (LPS) transport protein A like domain"/>
    <property type="match status" value="1"/>
</dbReference>
<sequence>MSRRRQLRLACWLLAAVAVTLWWWQREAGTISQPATADPVRLSLTGGVLYQYDAGGKRSTTVRAPYAEHRKDGENHLDHPDVQTLLANGERRLRADHAVRNSEKNRITLSGNVRGEQDDGGHHYRLRTTRLDYYPEHRYAATDDPVTLESDNSRTDAGGAHWDMNNNHITLKNNVRSSYDPAN</sequence>
<dbReference type="InterPro" id="IPR010664">
    <property type="entry name" value="LipoPS_assembly_LptC-rel"/>
</dbReference>
<evidence type="ECO:0000313" key="6">
    <source>
        <dbReference type="EMBL" id="SUX22148.1"/>
    </source>
</evidence>
<proteinExistence type="predicted"/>
<accession>A0A381E6G2</accession>
<evidence type="ECO:0000256" key="5">
    <source>
        <dbReference type="ARBA" id="ARBA00023136"/>
    </source>
</evidence>
<dbReference type="NCBIfam" id="TIGR04409">
    <property type="entry name" value="LptC_YrbK"/>
    <property type="match status" value="1"/>
</dbReference>
<dbReference type="AlphaFoldDB" id="A0A381E6G2"/>
<dbReference type="RefSeq" id="WP_115611496.1">
    <property type="nucleotide sequence ID" value="NZ_JBHLZC010000001.1"/>
</dbReference>
<keyword evidence="4" id="KW-1133">Transmembrane helix</keyword>
<dbReference type="GO" id="GO:0017089">
    <property type="term" value="F:glycolipid transfer activity"/>
    <property type="evidence" value="ECO:0007669"/>
    <property type="project" value="TreeGrafter"/>
</dbReference>
<evidence type="ECO:0000256" key="1">
    <source>
        <dbReference type="ARBA" id="ARBA00022475"/>
    </source>
</evidence>
<keyword evidence="7" id="KW-1185">Reference proteome</keyword>
<keyword evidence="1" id="KW-1003">Cell membrane</keyword>